<evidence type="ECO:0000256" key="2">
    <source>
        <dbReference type="ARBA" id="ARBA00022980"/>
    </source>
</evidence>
<dbReference type="HAMAP" id="MF_00358">
    <property type="entry name" value="Ribosomal_bS21"/>
    <property type="match status" value="1"/>
</dbReference>
<evidence type="ECO:0000256" key="1">
    <source>
        <dbReference type="ARBA" id="ARBA00006640"/>
    </source>
</evidence>
<dbReference type="Gene3D" id="1.20.5.1150">
    <property type="entry name" value="Ribosomal protein S8"/>
    <property type="match status" value="1"/>
</dbReference>
<dbReference type="AlphaFoldDB" id="A0A1C3V481"/>
<gene>
    <name evidence="5" type="primary">rpsU</name>
    <name evidence="6" type="ORF">GA0061101_104176</name>
</gene>
<dbReference type="Pfam" id="PF01165">
    <property type="entry name" value="Ribosomal_S21"/>
    <property type="match status" value="1"/>
</dbReference>
<proteinExistence type="inferred from homology"/>
<dbReference type="InterPro" id="IPR038380">
    <property type="entry name" value="Ribosomal_bS21_sf"/>
</dbReference>
<dbReference type="GO" id="GO:0006412">
    <property type="term" value="P:translation"/>
    <property type="evidence" value="ECO:0007669"/>
    <property type="project" value="UniProtKB-UniRule"/>
</dbReference>
<comment type="similarity">
    <text evidence="1 5">Belongs to the bacterial ribosomal protein bS21 family.</text>
</comment>
<accession>A0A1C3V481</accession>
<reference evidence="6 7" key="1">
    <citation type="submission" date="2016-08" db="EMBL/GenBank/DDBJ databases">
        <authorList>
            <person name="Seilhamer J.J."/>
        </authorList>
    </citation>
    <scope>NUCLEOTIDE SEQUENCE [LARGE SCALE GENOMIC DNA]</scope>
    <source>
        <strain evidence="6 7">P1-7</strain>
    </source>
</reference>
<dbReference type="GO" id="GO:0003735">
    <property type="term" value="F:structural constituent of ribosome"/>
    <property type="evidence" value="ECO:0007669"/>
    <property type="project" value="InterPro"/>
</dbReference>
<sequence>MLCATERYDLQVFVKDNDIDQALRVLKKKMIREGIFREIKVRSAFVKPSEQRVQEKAQAIRRHRKLMRKKLQRDGLLPKSTRSRTQSR</sequence>
<evidence type="ECO:0000256" key="3">
    <source>
        <dbReference type="ARBA" id="ARBA00023274"/>
    </source>
</evidence>
<dbReference type="GO" id="GO:0005840">
    <property type="term" value="C:ribosome"/>
    <property type="evidence" value="ECO:0007669"/>
    <property type="project" value="UniProtKB-KW"/>
</dbReference>
<evidence type="ECO:0000256" key="4">
    <source>
        <dbReference type="ARBA" id="ARBA00035135"/>
    </source>
</evidence>
<dbReference type="NCBIfam" id="TIGR00030">
    <property type="entry name" value="S21p"/>
    <property type="match status" value="1"/>
</dbReference>
<organism evidence="6 7">
    <name type="scientific">Rhizobium lusitanum</name>
    <dbReference type="NCBI Taxonomy" id="293958"/>
    <lineage>
        <taxon>Bacteria</taxon>
        <taxon>Pseudomonadati</taxon>
        <taxon>Pseudomonadota</taxon>
        <taxon>Alphaproteobacteria</taxon>
        <taxon>Hyphomicrobiales</taxon>
        <taxon>Rhizobiaceae</taxon>
        <taxon>Rhizobium/Agrobacterium group</taxon>
        <taxon>Rhizobium</taxon>
    </lineage>
</organism>
<dbReference type="InterPro" id="IPR001911">
    <property type="entry name" value="Ribosomal_bS21"/>
</dbReference>
<evidence type="ECO:0000313" key="7">
    <source>
        <dbReference type="Proteomes" id="UP000199205"/>
    </source>
</evidence>
<keyword evidence="3 5" id="KW-0687">Ribonucleoprotein</keyword>
<name>A0A1C3V481_9HYPH</name>
<dbReference type="EMBL" id="FMAF01000004">
    <property type="protein sequence ID" value="SCB22459.1"/>
    <property type="molecule type" value="Genomic_DNA"/>
</dbReference>
<dbReference type="Proteomes" id="UP000199205">
    <property type="component" value="Unassembled WGS sequence"/>
</dbReference>
<keyword evidence="2 5" id="KW-0689">Ribosomal protein</keyword>
<dbReference type="GO" id="GO:1990904">
    <property type="term" value="C:ribonucleoprotein complex"/>
    <property type="evidence" value="ECO:0007669"/>
    <property type="project" value="UniProtKB-KW"/>
</dbReference>
<protein>
    <recommendedName>
        <fullName evidence="4 5">Small ribosomal subunit protein bS21</fullName>
    </recommendedName>
</protein>
<evidence type="ECO:0000256" key="5">
    <source>
        <dbReference type="HAMAP-Rule" id="MF_00358"/>
    </source>
</evidence>
<evidence type="ECO:0000313" key="6">
    <source>
        <dbReference type="EMBL" id="SCB22459.1"/>
    </source>
</evidence>